<dbReference type="EMBL" id="BJWL01000018">
    <property type="protein sequence ID" value="GFZ06051.1"/>
    <property type="molecule type" value="Genomic_DNA"/>
</dbReference>
<sequence length="96" mass="10604">MSIIQVTRDHGAIMADHEARSLRGILSNTSSAVSTCPDFEYPAIIVIHMTVFLSGISSNRLQVEVASEGEVVQMGTRAWSEEYGEAVEWDRKALHL</sequence>
<dbReference type="Proteomes" id="UP000585474">
    <property type="component" value="Unassembled WGS sequence"/>
</dbReference>
<proteinExistence type="predicted"/>
<evidence type="ECO:0000313" key="2">
    <source>
        <dbReference type="Proteomes" id="UP000585474"/>
    </source>
</evidence>
<organism evidence="1 2">
    <name type="scientific">Actinidia rufa</name>
    <dbReference type="NCBI Taxonomy" id="165716"/>
    <lineage>
        <taxon>Eukaryota</taxon>
        <taxon>Viridiplantae</taxon>
        <taxon>Streptophyta</taxon>
        <taxon>Embryophyta</taxon>
        <taxon>Tracheophyta</taxon>
        <taxon>Spermatophyta</taxon>
        <taxon>Magnoliopsida</taxon>
        <taxon>eudicotyledons</taxon>
        <taxon>Gunneridae</taxon>
        <taxon>Pentapetalae</taxon>
        <taxon>asterids</taxon>
        <taxon>Ericales</taxon>
        <taxon>Actinidiaceae</taxon>
        <taxon>Actinidia</taxon>
    </lineage>
</organism>
<dbReference type="AlphaFoldDB" id="A0A7J0G5I9"/>
<comment type="caution">
    <text evidence="1">The sequence shown here is derived from an EMBL/GenBank/DDBJ whole genome shotgun (WGS) entry which is preliminary data.</text>
</comment>
<gene>
    <name evidence="1" type="ORF">Acr_18g0002210</name>
</gene>
<evidence type="ECO:0000313" key="1">
    <source>
        <dbReference type="EMBL" id="GFZ06051.1"/>
    </source>
</evidence>
<name>A0A7J0G5I9_9ERIC</name>
<protein>
    <submittedName>
        <fullName evidence="1">Uncharacterized protein</fullName>
    </submittedName>
</protein>
<keyword evidence="2" id="KW-1185">Reference proteome</keyword>
<accession>A0A7J0G5I9</accession>
<reference evidence="1 2" key="1">
    <citation type="submission" date="2019-07" db="EMBL/GenBank/DDBJ databases">
        <title>De Novo Assembly of kiwifruit Actinidia rufa.</title>
        <authorList>
            <person name="Sugita-Konishi S."/>
            <person name="Sato K."/>
            <person name="Mori E."/>
            <person name="Abe Y."/>
            <person name="Kisaki G."/>
            <person name="Hamano K."/>
            <person name="Suezawa K."/>
            <person name="Otani M."/>
            <person name="Fukuda T."/>
            <person name="Manabe T."/>
            <person name="Gomi K."/>
            <person name="Tabuchi M."/>
            <person name="Akimitsu K."/>
            <person name="Kataoka I."/>
        </authorList>
    </citation>
    <scope>NUCLEOTIDE SEQUENCE [LARGE SCALE GENOMIC DNA]</scope>
    <source>
        <strain evidence="2">cv. Fuchu</strain>
    </source>
</reference>